<name>A0A2N9HU18_FAGSY</name>
<accession>A0A2N9HU18</accession>
<gene>
    <name evidence="2" type="ORF">FSB_LOCUS45399</name>
</gene>
<feature type="region of interest" description="Disordered" evidence="1">
    <location>
        <begin position="1"/>
        <end position="23"/>
    </location>
</feature>
<dbReference type="AlphaFoldDB" id="A0A2N9HU18"/>
<evidence type="ECO:0000313" key="2">
    <source>
        <dbReference type="EMBL" id="SPD17517.1"/>
    </source>
</evidence>
<organism evidence="2">
    <name type="scientific">Fagus sylvatica</name>
    <name type="common">Beechnut</name>
    <dbReference type="NCBI Taxonomy" id="28930"/>
    <lineage>
        <taxon>Eukaryota</taxon>
        <taxon>Viridiplantae</taxon>
        <taxon>Streptophyta</taxon>
        <taxon>Embryophyta</taxon>
        <taxon>Tracheophyta</taxon>
        <taxon>Spermatophyta</taxon>
        <taxon>Magnoliopsida</taxon>
        <taxon>eudicotyledons</taxon>
        <taxon>Gunneridae</taxon>
        <taxon>Pentapetalae</taxon>
        <taxon>rosids</taxon>
        <taxon>fabids</taxon>
        <taxon>Fagales</taxon>
        <taxon>Fagaceae</taxon>
        <taxon>Fagus</taxon>
    </lineage>
</organism>
<proteinExistence type="predicted"/>
<reference evidence="2" key="1">
    <citation type="submission" date="2018-02" db="EMBL/GenBank/DDBJ databases">
        <authorList>
            <person name="Cohen D.B."/>
            <person name="Kent A.D."/>
        </authorList>
    </citation>
    <scope>NUCLEOTIDE SEQUENCE</scope>
</reference>
<sequence>MTRLEEPRQGQIRLGGAEEGHNKANRCRGGLLKQVEVQERPNRGRGELLLIRDDHCEIELRV</sequence>
<protein>
    <submittedName>
        <fullName evidence="2">Uncharacterized protein</fullName>
    </submittedName>
</protein>
<dbReference type="EMBL" id="OIVN01004447">
    <property type="protein sequence ID" value="SPD17517.1"/>
    <property type="molecule type" value="Genomic_DNA"/>
</dbReference>
<evidence type="ECO:0000256" key="1">
    <source>
        <dbReference type="SAM" id="MobiDB-lite"/>
    </source>
</evidence>